<comment type="similarity">
    <text evidence="1 4">Belongs to the carnitine/choline acetyltransferase family.</text>
</comment>
<dbReference type="PROSITE" id="PS00440">
    <property type="entry name" value="ACYLTRANSF_C_2"/>
    <property type="match status" value="1"/>
</dbReference>
<evidence type="ECO:0000313" key="7">
    <source>
        <dbReference type="RefSeq" id="XP_006824922.1"/>
    </source>
</evidence>
<evidence type="ECO:0000259" key="5">
    <source>
        <dbReference type="Pfam" id="PF00755"/>
    </source>
</evidence>
<dbReference type="PANTHER" id="PTHR22589:SF67">
    <property type="entry name" value="PEROXISOMAL CARNITINE O-OCTANOYLTRANSFERASE"/>
    <property type="match status" value="1"/>
</dbReference>
<dbReference type="RefSeq" id="XP_006824922.1">
    <property type="nucleotide sequence ID" value="XM_006824859.1"/>
</dbReference>
<dbReference type="InterPro" id="IPR000542">
    <property type="entry name" value="Carn_acyl_trans"/>
</dbReference>
<accession>A0ABM0MY31</accession>
<evidence type="ECO:0000313" key="6">
    <source>
        <dbReference type="Proteomes" id="UP000694865"/>
    </source>
</evidence>
<dbReference type="InterPro" id="IPR039551">
    <property type="entry name" value="Cho/carn_acyl_trans"/>
</dbReference>
<dbReference type="InterPro" id="IPR042231">
    <property type="entry name" value="Cho/carn_acyl_trans_2"/>
</dbReference>
<gene>
    <name evidence="7" type="primary">LOC100379081</name>
</gene>
<dbReference type="Proteomes" id="UP000694865">
    <property type="component" value="Unplaced"/>
</dbReference>
<keyword evidence="3 4" id="KW-0012">Acyltransferase</keyword>
<dbReference type="GeneID" id="100379081"/>
<name>A0ABM0MY31_SACKO</name>
<protein>
    <submittedName>
        <fullName evidence="7">Peroxisomal carnitine O-octanoyltransferase-like</fullName>
    </submittedName>
</protein>
<sequence>MLSIIPRRLVRNTTSMVRLNLNVSRLSRFSTSTTIQRTFQYDDTLPPLPVPPLQQTLSKYIESVKPHVSPAELENTTSIVKAFGDGIGKELHMKLLEKAEAERNWLEVWWENIAYLSARGSTPLGGANLGFMFPLMDLWPSKEGTQVERCALVLWNVLKYWEMLRKETLPVETDRDGNKISMTQYLSLFNTSRVPGTEIDTIVRYFKTAKEGNCPDHIIVLRKGNFYRFKATYDDGKILSAPELQRQLQYIKSACDNKPSIPSVGMLTALDRTAWAEARTHLRQLDANNESILNDIESSLLMISLEDTSAKTEKEISEQCLYGNGQGRWFDKCYTLISFENGTFGANFDHTVIDGICLVNHVFHTRDRISSQDGIWKGSIEARKLPDPHGLNFSVDDYITKTISKAAEQYQKEAENVELTINRTHFDRGVLKSKRVHPDAFMQLAMQYTYYKMYNRPAPTYETATTRQFYHGRTETLRTCTVEAIQWCKAMIDVNVSPSDRFQLFLNAINKHVQMMEECKNNEGCDRHLLGLQLIASENGIPLPELYKDPAYVKSGGNGSFILSSSLTGYQATLAGVPPMCTNGYSVFYSFPKNGLTLYVTSWKKDAETNATIYRENLEKTAKEMLTMVLNSDS</sequence>
<reference evidence="7" key="1">
    <citation type="submission" date="2025-08" db="UniProtKB">
        <authorList>
            <consortium name="RefSeq"/>
        </authorList>
    </citation>
    <scope>IDENTIFICATION</scope>
    <source>
        <tissue evidence="7">Testes</tissue>
    </source>
</reference>
<evidence type="ECO:0000256" key="2">
    <source>
        <dbReference type="ARBA" id="ARBA00022679"/>
    </source>
</evidence>
<dbReference type="Gene3D" id="3.30.559.10">
    <property type="entry name" value="Chloramphenicol acetyltransferase-like domain"/>
    <property type="match status" value="1"/>
</dbReference>
<dbReference type="SUPFAM" id="SSF52777">
    <property type="entry name" value="CoA-dependent acyltransferases"/>
    <property type="match status" value="2"/>
</dbReference>
<evidence type="ECO:0000256" key="1">
    <source>
        <dbReference type="ARBA" id="ARBA00005232"/>
    </source>
</evidence>
<evidence type="ECO:0000256" key="3">
    <source>
        <dbReference type="ARBA" id="ARBA00023315"/>
    </source>
</evidence>
<feature type="domain" description="Choline/carnitine acyltransferase" evidence="5">
    <location>
        <begin position="48"/>
        <end position="620"/>
    </location>
</feature>
<organism evidence="6 7">
    <name type="scientific">Saccoglossus kowalevskii</name>
    <name type="common">Acorn worm</name>
    <dbReference type="NCBI Taxonomy" id="10224"/>
    <lineage>
        <taxon>Eukaryota</taxon>
        <taxon>Metazoa</taxon>
        <taxon>Hemichordata</taxon>
        <taxon>Enteropneusta</taxon>
        <taxon>Harrimaniidae</taxon>
        <taxon>Saccoglossus</taxon>
    </lineage>
</organism>
<dbReference type="InterPro" id="IPR023213">
    <property type="entry name" value="CAT-like_dom_sf"/>
</dbReference>
<dbReference type="PROSITE" id="PS00439">
    <property type="entry name" value="ACYLTRANSF_C_1"/>
    <property type="match status" value="1"/>
</dbReference>
<keyword evidence="6" id="KW-1185">Reference proteome</keyword>
<dbReference type="Gene3D" id="3.30.559.70">
    <property type="entry name" value="Choline/Carnitine o-acyltransferase, domain 2"/>
    <property type="match status" value="1"/>
</dbReference>
<dbReference type="PANTHER" id="PTHR22589">
    <property type="entry name" value="CARNITINE O-ACYLTRANSFERASE"/>
    <property type="match status" value="1"/>
</dbReference>
<keyword evidence="2 4" id="KW-0808">Transferase</keyword>
<proteinExistence type="inferred from homology"/>
<dbReference type="Pfam" id="PF00755">
    <property type="entry name" value="Carn_acyltransf"/>
    <property type="match status" value="1"/>
</dbReference>
<evidence type="ECO:0000256" key="4">
    <source>
        <dbReference type="RuleBase" id="RU003801"/>
    </source>
</evidence>